<protein>
    <submittedName>
        <fullName evidence="1">Uncharacterized protein</fullName>
    </submittedName>
</protein>
<dbReference type="Proteomes" id="UP000239872">
    <property type="component" value="Unassembled WGS sequence"/>
</dbReference>
<reference evidence="1 2" key="1">
    <citation type="submission" date="2018-01" db="EMBL/GenBank/DDBJ databases">
        <title>A novel member of the phylum Bacteroidetes isolated from glacier ice.</title>
        <authorList>
            <person name="Liu Q."/>
            <person name="Xin Y.-H."/>
        </authorList>
    </citation>
    <scope>NUCLEOTIDE SEQUENCE [LARGE SCALE GENOMIC DNA]</scope>
    <source>
        <strain evidence="1 2">RB1R16</strain>
    </source>
</reference>
<comment type="caution">
    <text evidence="1">The sequence shown here is derived from an EMBL/GenBank/DDBJ whole genome shotgun (WGS) entry which is preliminary data.</text>
</comment>
<dbReference type="AlphaFoldDB" id="A0A2S7T009"/>
<sequence length="158" mass="18021">MNILNTDIIKNDQDVFWENSPLLTGLAYHPVLVLTTQFEHGSLEEEQLIGILKSGCRLMEEQYNLIQFKEDTKAAWHQMRELVEPRVVLLFNISPAQLGIAALLRLNEINSFDDCYWVPSLSLGQLAQDKSLKGQLWSNGLKPLFVDKIRGEVLVKRG</sequence>
<accession>A0A2S7T009</accession>
<organism evidence="1 2">
    <name type="scientific">Flavipsychrobacter stenotrophus</name>
    <dbReference type="NCBI Taxonomy" id="2077091"/>
    <lineage>
        <taxon>Bacteria</taxon>
        <taxon>Pseudomonadati</taxon>
        <taxon>Bacteroidota</taxon>
        <taxon>Chitinophagia</taxon>
        <taxon>Chitinophagales</taxon>
        <taxon>Chitinophagaceae</taxon>
        <taxon>Flavipsychrobacter</taxon>
    </lineage>
</organism>
<evidence type="ECO:0000313" key="2">
    <source>
        <dbReference type="Proteomes" id="UP000239872"/>
    </source>
</evidence>
<name>A0A2S7T009_9BACT</name>
<dbReference type="RefSeq" id="WP_105037405.1">
    <property type="nucleotide sequence ID" value="NZ_PPSL01000001.1"/>
</dbReference>
<dbReference type="EMBL" id="PPSL01000001">
    <property type="protein sequence ID" value="PQJ12522.1"/>
    <property type="molecule type" value="Genomic_DNA"/>
</dbReference>
<proteinExistence type="predicted"/>
<evidence type="ECO:0000313" key="1">
    <source>
        <dbReference type="EMBL" id="PQJ12522.1"/>
    </source>
</evidence>
<dbReference type="OrthoDB" id="676599at2"/>
<keyword evidence="2" id="KW-1185">Reference proteome</keyword>
<gene>
    <name evidence="1" type="ORF">CJD36_001875</name>
</gene>